<keyword evidence="4" id="KW-0680">Restriction system</keyword>
<dbReference type="EC" id="2.1.1.37" evidence="8"/>
<protein>
    <recommendedName>
        <fullName evidence="8">Cytosine-specific methyltransferase</fullName>
        <ecNumber evidence="8">2.1.1.37</ecNumber>
    </recommendedName>
</protein>
<dbReference type="InterPro" id="IPR029063">
    <property type="entry name" value="SAM-dependent_MTases_sf"/>
</dbReference>
<dbReference type="GO" id="GO:0003886">
    <property type="term" value="F:DNA (cytosine-5-)-methyltransferase activity"/>
    <property type="evidence" value="ECO:0007669"/>
    <property type="project" value="UniProtKB-EC"/>
</dbReference>
<gene>
    <name evidence="9" type="ORF">ACFQQA_00920</name>
</gene>
<keyword evidence="1 6" id="KW-0489">Methyltransferase</keyword>
<evidence type="ECO:0000256" key="6">
    <source>
        <dbReference type="PROSITE-ProRule" id="PRU01016"/>
    </source>
</evidence>
<dbReference type="InterPro" id="IPR001525">
    <property type="entry name" value="C5_MeTfrase"/>
</dbReference>
<comment type="caution">
    <text evidence="9">The sequence shown here is derived from an EMBL/GenBank/DDBJ whole genome shotgun (WGS) entry which is preliminary data.</text>
</comment>
<keyword evidence="10" id="KW-1185">Reference proteome</keyword>
<dbReference type="Gene3D" id="3.40.50.150">
    <property type="entry name" value="Vaccinia Virus protein VP39"/>
    <property type="match status" value="1"/>
</dbReference>
<evidence type="ECO:0000256" key="3">
    <source>
        <dbReference type="ARBA" id="ARBA00022691"/>
    </source>
</evidence>
<reference evidence="10" key="1">
    <citation type="journal article" date="2019" name="Int. J. Syst. Evol. Microbiol.">
        <title>The Global Catalogue of Microorganisms (GCM) 10K type strain sequencing project: providing services to taxonomists for standard genome sequencing and annotation.</title>
        <authorList>
            <consortium name="The Broad Institute Genomics Platform"/>
            <consortium name="The Broad Institute Genome Sequencing Center for Infectious Disease"/>
            <person name="Wu L."/>
            <person name="Ma J."/>
        </authorList>
    </citation>
    <scope>NUCLEOTIDE SEQUENCE [LARGE SCALE GENOMIC DNA]</scope>
    <source>
        <strain evidence="10">CCUG 60559</strain>
    </source>
</reference>
<dbReference type="InterPro" id="IPR018117">
    <property type="entry name" value="C5_DNA_meth_AS"/>
</dbReference>
<proteinExistence type="inferred from homology"/>
<keyword evidence="2 6" id="KW-0808">Transferase</keyword>
<evidence type="ECO:0000256" key="5">
    <source>
        <dbReference type="ARBA" id="ARBA00047422"/>
    </source>
</evidence>
<keyword evidence="3 6" id="KW-0949">S-adenosyl-L-methionine</keyword>
<dbReference type="Proteomes" id="UP001596506">
    <property type="component" value="Unassembled WGS sequence"/>
</dbReference>
<dbReference type="Pfam" id="PF00145">
    <property type="entry name" value="DNA_methylase"/>
    <property type="match status" value="1"/>
</dbReference>
<dbReference type="NCBIfam" id="TIGR00675">
    <property type="entry name" value="dcm"/>
    <property type="match status" value="1"/>
</dbReference>
<dbReference type="EMBL" id="JBHTBD010000001">
    <property type="protein sequence ID" value="MFC7293276.1"/>
    <property type="molecule type" value="Genomic_DNA"/>
</dbReference>
<feature type="active site" evidence="6">
    <location>
        <position position="99"/>
    </location>
</feature>
<organism evidence="9 10">
    <name type="scientific">Marinobacter aromaticivorans</name>
    <dbReference type="NCBI Taxonomy" id="1494078"/>
    <lineage>
        <taxon>Bacteria</taxon>
        <taxon>Pseudomonadati</taxon>
        <taxon>Pseudomonadota</taxon>
        <taxon>Gammaproteobacteria</taxon>
        <taxon>Pseudomonadales</taxon>
        <taxon>Marinobacteraceae</taxon>
        <taxon>Marinobacter</taxon>
    </lineage>
</organism>
<dbReference type="Gene3D" id="3.90.120.10">
    <property type="entry name" value="DNA Methylase, subunit A, domain 2"/>
    <property type="match status" value="1"/>
</dbReference>
<dbReference type="PRINTS" id="PR00105">
    <property type="entry name" value="C5METTRFRASE"/>
</dbReference>
<dbReference type="GO" id="GO:0032259">
    <property type="term" value="P:methylation"/>
    <property type="evidence" value="ECO:0007669"/>
    <property type="project" value="UniProtKB-KW"/>
</dbReference>
<comment type="catalytic activity">
    <reaction evidence="5 8">
        <text>a 2'-deoxycytidine in DNA + S-adenosyl-L-methionine = a 5-methyl-2'-deoxycytidine in DNA + S-adenosyl-L-homocysteine + H(+)</text>
        <dbReference type="Rhea" id="RHEA:13681"/>
        <dbReference type="Rhea" id="RHEA-COMP:11369"/>
        <dbReference type="Rhea" id="RHEA-COMP:11370"/>
        <dbReference type="ChEBI" id="CHEBI:15378"/>
        <dbReference type="ChEBI" id="CHEBI:57856"/>
        <dbReference type="ChEBI" id="CHEBI:59789"/>
        <dbReference type="ChEBI" id="CHEBI:85452"/>
        <dbReference type="ChEBI" id="CHEBI:85454"/>
        <dbReference type="EC" id="2.1.1.37"/>
    </reaction>
</comment>
<dbReference type="RefSeq" id="WP_100688888.1">
    <property type="nucleotide sequence ID" value="NZ_JBHTBD010000001.1"/>
</dbReference>
<evidence type="ECO:0000313" key="9">
    <source>
        <dbReference type="EMBL" id="MFC7293276.1"/>
    </source>
</evidence>
<sequence length="469" mass="52001">MTFIDLFTGCGGLSLGLLKAGHQGLLAVEKNEQAFETLKFNLLGQSDQFDGHYEWLEHPSLSKSAHDISKLLSDPKLTEYLSELGDCGHVDLVAGGPPCQGFSTAGKREPDDPRNSLVFAYLDFVSLVKPKYILMENVRGIAHAFSKGDGGEAVSEKIEKELAKTGYLTAHFIEDSSQWGVPQTRQRFVLIGIRKNLFGTLFSGEGSDQAVDELIAAGKALRPRLEHGLECFATRFRASLGLKQDSLVSVKEAIGDLKTMDAFGARDKKSASDSTVSGFQQIANSAPMKGIDRNYQRLMSDGWNKDLPNGGLRLPKHSKPVVDRFSRILDDVDNPDFQNQYLLSRRKTLPIKYREERLNSKKHTLTVLHPDKPSVTVTTLPDDILHYDEPRILTVRELARLQSFPDWFRFEGPYTTGGSLRKSTCPKYTQVGNAVPPLMAEGLGCFFRDEIKNIVDSFVRDTKAASTAA</sequence>
<accession>A0ABW2IQU2</accession>
<dbReference type="PANTHER" id="PTHR10629:SF52">
    <property type="entry name" value="DNA (CYTOSINE-5)-METHYLTRANSFERASE 1"/>
    <property type="match status" value="1"/>
</dbReference>
<name>A0ABW2IQU2_9GAMM</name>
<dbReference type="PROSITE" id="PS00094">
    <property type="entry name" value="C5_MTASE_1"/>
    <property type="match status" value="1"/>
</dbReference>
<evidence type="ECO:0000256" key="4">
    <source>
        <dbReference type="ARBA" id="ARBA00022747"/>
    </source>
</evidence>
<comment type="similarity">
    <text evidence="6 7">Belongs to the class I-like SAM-binding methyltransferase superfamily. C5-methyltransferase family.</text>
</comment>
<evidence type="ECO:0000256" key="1">
    <source>
        <dbReference type="ARBA" id="ARBA00022603"/>
    </source>
</evidence>
<evidence type="ECO:0000256" key="2">
    <source>
        <dbReference type="ARBA" id="ARBA00022679"/>
    </source>
</evidence>
<dbReference type="PANTHER" id="PTHR10629">
    <property type="entry name" value="CYTOSINE-SPECIFIC METHYLTRANSFERASE"/>
    <property type="match status" value="1"/>
</dbReference>
<evidence type="ECO:0000256" key="7">
    <source>
        <dbReference type="RuleBase" id="RU000416"/>
    </source>
</evidence>
<dbReference type="InterPro" id="IPR050390">
    <property type="entry name" value="C5-Methyltransferase"/>
</dbReference>
<dbReference type="PROSITE" id="PS51679">
    <property type="entry name" value="SAM_MT_C5"/>
    <property type="match status" value="1"/>
</dbReference>
<evidence type="ECO:0000256" key="8">
    <source>
        <dbReference type="RuleBase" id="RU000417"/>
    </source>
</evidence>
<evidence type="ECO:0000313" key="10">
    <source>
        <dbReference type="Proteomes" id="UP001596506"/>
    </source>
</evidence>
<dbReference type="SUPFAM" id="SSF53335">
    <property type="entry name" value="S-adenosyl-L-methionine-dependent methyltransferases"/>
    <property type="match status" value="1"/>
</dbReference>